<dbReference type="GO" id="GO:0016790">
    <property type="term" value="F:thiolester hydrolase activity"/>
    <property type="evidence" value="ECO:0007669"/>
    <property type="project" value="UniProtKB-ARBA"/>
</dbReference>
<dbReference type="EMBL" id="JEMX01000009">
    <property type="protein sequence ID" value="EXI82804.1"/>
    <property type="molecule type" value="Genomic_DNA"/>
</dbReference>
<evidence type="ECO:0000313" key="2">
    <source>
        <dbReference type="EMBL" id="EXI82804.1"/>
    </source>
</evidence>
<dbReference type="InterPro" id="IPR029069">
    <property type="entry name" value="HotDog_dom_sf"/>
</dbReference>
<proteinExistence type="predicted"/>
<feature type="domain" description="Thioesterase" evidence="1">
    <location>
        <begin position="59"/>
        <end position="131"/>
    </location>
</feature>
<dbReference type="PATRIC" id="fig|1454003.3.peg.260"/>
<dbReference type="SUPFAM" id="SSF54637">
    <property type="entry name" value="Thioesterase/thiol ester dehydrase-isomerase"/>
    <property type="match status" value="1"/>
</dbReference>
<evidence type="ECO:0000259" key="1">
    <source>
        <dbReference type="Pfam" id="PF03061"/>
    </source>
</evidence>
<organism evidence="2 3">
    <name type="scientific">Candidatus Accumulibacter appositus</name>
    <dbReference type="NCBI Taxonomy" id="1454003"/>
    <lineage>
        <taxon>Bacteria</taxon>
        <taxon>Pseudomonadati</taxon>
        <taxon>Pseudomonadota</taxon>
        <taxon>Betaproteobacteria</taxon>
        <taxon>Candidatus Accumulibacter</taxon>
    </lineage>
</organism>
<dbReference type="STRING" id="1454003.AW10_00253"/>
<sequence length="144" mass="16164">MRLSDAVRDAREHDDWDRLIRAIPFAVFLRVRMEVKGDCLTCTLPGHERLVGNQRLPALHGGATAGFMECAAILFLLWHRDSEAIPKTVDFTIDYLRSGKLRDTHATMQMVKLGSRVANIRVTAYQADPEKPIAVGYGNFLLPS</sequence>
<dbReference type="AlphaFoldDB" id="A0A011QV78"/>
<dbReference type="CDD" id="cd03443">
    <property type="entry name" value="PaaI_thioesterase"/>
    <property type="match status" value="1"/>
</dbReference>
<dbReference type="InterPro" id="IPR006683">
    <property type="entry name" value="Thioestr_dom"/>
</dbReference>
<evidence type="ECO:0000313" key="3">
    <source>
        <dbReference type="Proteomes" id="UP000021816"/>
    </source>
</evidence>
<dbReference type="Gene3D" id="3.10.129.10">
    <property type="entry name" value="Hotdog Thioesterase"/>
    <property type="match status" value="1"/>
</dbReference>
<dbReference type="Pfam" id="PF03061">
    <property type="entry name" value="4HBT"/>
    <property type="match status" value="1"/>
</dbReference>
<reference evidence="2 3" key="1">
    <citation type="submission" date="2014-02" db="EMBL/GenBank/DDBJ databases">
        <title>Expanding our view of genomic diversity in Candidatus Accumulibacter clades.</title>
        <authorList>
            <person name="Skennerton C.T."/>
            <person name="Barr J.J."/>
            <person name="Slater F.R."/>
            <person name="Bond P.L."/>
            <person name="Tyson G.W."/>
        </authorList>
    </citation>
    <scope>NUCLEOTIDE SEQUENCE [LARGE SCALE GENOMIC DNA]</scope>
    <source>
        <strain evidence="3">BA-92</strain>
    </source>
</reference>
<gene>
    <name evidence="2" type="ORF">AW10_00253</name>
</gene>
<name>A0A011QV78_9PROT</name>
<protein>
    <recommendedName>
        <fullName evidence="1">Thioesterase domain-containing protein</fullName>
    </recommendedName>
</protein>
<comment type="caution">
    <text evidence="2">The sequence shown here is derived from an EMBL/GenBank/DDBJ whole genome shotgun (WGS) entry which is preliminary data.</text>
</comment>
<accession>A0A011QV78</accession>
<dbReference type="Proteomes" id="UP000021816">
    <property type="component" value="Unassembled WGS sequence"/>
</dbReference>